<protein>
    <submittedName>
        <fullName evidence="1">Lytic polysaccharide monooxygenase</fullName>
    </submittedName>
</protein>
<keyword evidence="1" id="KW-0560">Oxidoreductase</keyword>
<dbReference type="AlphaFoldDB" id="A0A0C9V866"/>
<gene>
    <name evidence="1" type="ORF">M422DRAFT_264402</name>
</gene>
<dbReference type="OrthoDB" id="3496539at2759"/>
<dbReference type="GO" id="GO:0004497">
    <property type="term" value="F:monooxygenase activity"/>
    <property type="evidence" value="ECO:0007669"/>
    <property type="project" value="UniProtKB-KW"/>
</dbReference>
<sequence>MAPEMSTKFPAITNGGTSLAFPNQGIDRITFTIPPNLPGRQYLVCLENTVLHLAGTWRYQGGLAFFIVPFVYWRRVSVDTVFSLCSFVWRWNIVDVTTIATRH</sequence>
<dbReference type="EMBL" id="KN837210">
    <property type="protein sequence ID" value="KIJ33635.1"/>
    <property type="molecule type" value="Genomic_DNA"/>
</dbReference>
<dbReference type="Proteomes" id="UP000054279">
    <property type="component" value="Unassembled WGS sequence"/>
</dbReference>
<organism evidence="1 2">
    <name type="scientific">Sphaerobolus stellatus (strain SS14)</name>
    <dbReference type="NCBI Taxonomy" id="990650"/>
    <lineage>
        <taxon>Eukaryota</taxon>
        <taxon>Fungi</taxon>
        <taxon>Dikarya</taxon>
        <taxon>Basidiomycota</taxon>
        <taxon>Agaricomycotina</taxon>
        <taxon>Agaricomycetes</taxon>
        <taxon>Phallomycetidae</taxon>
        <taxon>Geastrales</taxon>
        <taxon>Sphaerobolaceae</taxon>
        <taxon>Sphaerobolus</taxon>
    </lineage>
</organism>
<proteinExistence type="predicted"/>
<keyword evidence="2" id="KW-1185">Reference proteome</keyword>
<evidence type="ECO:0000313" key="1">
    <source>
        <dbReference type="EMBL" id="KIJ33635.1"/>
    </source>
</evidence>
<evidence type="ECO:0000313" key="2">
    <source>
        <dbReference type="Proteomes" id="UP000054279"/>
    </source>
</evidence>
<name>A0A0C9V866_SPHS4</name>
<keyword evidence="1" id="KW-0503">Monooxygenase</keyword>
<dbReference type="HOGENOM" id="CLU_2265418_0_0_1"/>
<accession>A0A0C9V866</accession>
<reference evidence="1 2" key="1">
    <citation type="submission" date="2014-06" db="EMBL/GenBank/DDBJ databases">
        <title>Evolutionary Origins and Diversification of the Mycorrhizal Mutualists.</title>
        <authorList>
            <consortium name="DOE Joint Genome Institute"/>
            <consortium name="Mycorrhizal Genomics Consortium"/>
            <person name="Kohler A."/>
            <person name="Kuo A."/>
            <person name="Nagy L.G."/>
            <person name="Floudas D."/>
            <person name="Copeland A."/>
            <person name="Barry K.W."/>
            <person name="Cichocki N."/>
            <person name="Veneault-Fourrey C."/>
            <person name="LaButti K."/>
            <person name="Lindquist E.A."/>
            <person name="Lipzen A."/>
            <person name="Lundell T."/>
            <person name="Morin E."/>
            <person name="Murat C."/>
            <person name="Riley R."/>
            <person name="Ohm R."/>
            <person name="Sun H."/>
            <person name="Tunlid A."/>
            <person name="Henrissat B."/>
            <person name="Grigoriev I.V."/>
            <person name="Hibbett D.S."/>
            <person name="Martin F."/>
        </authorList>
    </citation>
    <scope>NUCLEOTIDE SEQUENCE [LARGE SCALE GENOMIC DNA]</scope>
    <source>
        <strain evidence="1 2">SS14</strain>
    </source>
</reference>